<organism evidence="2 3">
    <name type="scientific">Araneus ventricosus</name>
    <name type="common">Orbweaver spider</name>
    <name type="synonym">Epeira ventricosa</name>
    <dbReference type="NCBI Taxonomy" id="182803"/>
    <lineage>
        <taxon>Eukaryota</taxon>
        <taxon>Metazoa</taxon>
        <taxon>Ecdysozoa</taxon>
        <taxon>Arthropoda</taxon>
        <taxon>Chelicerata</taxon>
        <taxon>Arachnida</taxon>
        <taxon>Araneae</taxon>
        <taxon>Araneomorphae</taxon>
        <taxon>Entelegynae</taxon>
        <taxon>Araneoidea</taxon>
        <taxon>Araneidae</taxon>
        <taxon>Araneus</taxon>
    </lineage>
</organism>
<keyword evidence="3" id="KW-1185">Reference proteome</keyword>
<sequence length="160" mass="19102">MSLEQFCTISRLIRFDNKSTRQERRRTDKLAPLREIWEKWLEVLPKLYYAFETVTADKQLVAFRGRCPFKQYMPSKPSKYGIKIWNLCDNETSFNLKAHIYTGKELGSNPEQNQGMRVVSDLTYELREHNVICDNIFHFLQPGSTSSETKYYYARYYEKN</sequence>
<accession>A0A4Y2DGJ6</accession>
<dbReference type="PANTHER" id="PTHR46599">
    <property type="entry name" value="PIGGYBAC TRANSPOSABLE ELEMENT-DERIVED PROTEIN 4"/>
    <property type="match status" value="1"/>
</dbReference>
<dbReference type="EMBL" id="BGPR01000363">
    <property type="protein sequence ID" value="GBM15821.1"/>
    <property type="molecule type" value="Genomic_DNA"/>
</dbReference>
<comment type="caution">
    <text evidence="2">The sequence shown here is derived from an EMBL/GenBank/DDBJ whole genome shotgun (WGS) entry which is preliminary data.</text>
</comment>
<dbReference type="AlphaFoldDB" id="A0A4Y2DGJ6"/>
<dbReference type="Pfam" id="PF13843">
    <property type="entry name" value="DDE_Tnp_1_7"/>
    <property type="match status" value="1"/>
</dbReference>
<reference evidence="2 3" key="1">
    <citation type="journal article" date="2019" name="Sci. Rep.">
        <title>Orb-weaving spider Araneus ventricosus genome elucidates the spidroin gene catalogue.</title>
        <authorList>
            <person name="Kono N."/>
            <person name="Nakamura H."/>
            <person name="Ohtoshi R."/>
            <person name="Moran D.A.P."/>
            <person name="Shinohara A."/>
            <person name="Yoshida Y."/>
            <person name="Fujiwara M."/>
            <person name="Mori M."/>
            <person name="Tomita M."/>
            <person name="Arakawa K."/>
        </authorList>
    </citation>
    <scope>NUCLEOTIDE SEQUENCE [LARGE SCALE GENOMIC DNA]</scope>
</reference>
<evidence type="ECO:0000259" key="1">
    <source>
        <dbReference type="Pfam" id="PF13843"/>
    </source>
</evidence>
<evidence type="ECO:0000313" key="2">
    <source>
        <dbReference type="EMBL" id="GBM15821.1"/>
    </source>
</evidence>
<protein>
    <recommendedName>
        <fullName evidence="1">PiggyBac transposable element-derived protein domain-containing protein</fullName>
    </recommendedName>
</protein>
<name>A0A4Y2DGJ6_ARAVE</name>
<dbReference type="OrthoDB" id="6515644at2759"/>
<dbReference type="InterPro" id="IPR029526">
    <property type="entry name" value="PGBD"/>
</dbReference>
<evidence type="ECO:0000313" key="3">
    <source>
        <dbReference type="Proteomes" id="UP000499080"/>
    </source>
</evidence>
<gene>
    <name evidence="2" type="ORF">AVEN_262968_1</name>
</gene>
<dbReference type="PANTHER" id="PTHR46599:SF6">
    <property type="entry name" value="DUAL SPECIFICITY PHOSPHATASE 26"/>
    <property type="match status" value="1"/>
</dbReference>
<dbReference type="Proteomes" id="UP000499080">
    <property type="component" value="Unassembled WGS sequence"/>
</dbReference>
<feature type="domain" description="PiggyBac transposable element-derived protein" evidence="1">
    <location>
        <begin position="1"/>
        <end position="137"/>
    </location>
</feature>
<proteinExistence type="predicted"/>